<feature type="domain" description="N-acetyltransferase" evidence="2 3">
    <location>
        <begin position="5"/>
        <end position="149"/>
    </location>
</feature>
<dbReference type="EMBL" id="JAFGDB010000027">
    <property type="protein sequence ID" value="MBN2067143.1"/>
    <property type="molecule type" value="Genomic_DNA"/>
</dbReference>
<dbReference type="SUPFAM" id="SSF55729">
    <property type="entry name" value="Acyl-CoA N-acyltransferases (Nat)"/>
    <property type="match status" value="1"/>
</dbReference>
<dbReference type="PANTHER" id="PTHR23342">
    <property type="entry name" value="N-ACETYLGLUTAMATE SYNTHASE"/>
    <property type="match status" value="1"/>
</dbReference>
<dbReference type="GO" id="GO:0016747">
    <property type="term" value="F:acyltransferase activity, transferring groups other than amino-acyl groups"/>
    <property type="evidence" value="ECO:0007669"/>
    <property type="project" value="InterPro"/>
</dbReference>
<dbReference type="InterPro" id="IPR000182">
    <property type="entry name" value="GNAT_dom"/>
</dbReference>
<sequence>MPEKTIVHNFSSWDGLAIHAAKELLEEAFGKKLNSGYFSEKPLSLFIEKDWKGLAVVKDANGLCYLDKLAVKKEFQNNGVATQLLNAIFEKHPKVFWRTSANNPANLYYFKNCTGCMKDKDWTVFWKNLGTEEIDKAVFFALKRKPDFE</sequence>
<dbReference type="InterPro" id="IPR006855">
    <property type="entry name" value="Vertebrate-like_GNAT_dom"/>
</dbReference>
<dbReference type="PANTHER" id="PTHR23342:SF0">
    <property type="entry name" value="N-ACETYLGLUTAMATE SYNTHASE, MITOCHONDRIAL"/>
    <property type="match status" value="1"/>
</dbReference>
<evidence type="ECO:0000259" key="2">
    <source>
        <dbReference type="PROSITE" id="PS51186"/>
    </source>
</evidence>
<dbReference type="PROSITE" id="PS51731">
    <property type="entry name" value="GNAT_NAGS"/>
    <property type="match status" value="1"/>
</dbReference>
<dbReference type="InterPro" id="IPR016181">
    <property type="entry name" value="Acyl_CoA_acyltransferase"/>
</dbReference>
<dbReference type="GO" id="GO:0006526">
    <property type="term" value="P:L-arginine biosynthetic process"/>
    <property type="evidence" value="ECO:0007669"/>
    <property type="project" value="TreeGrafter"/>
</dbReference>
<comment type="caution">
    <text evidence="4">The sequence shown here is derived from an EMBL/GenBank/DDBJ whole genome shotgun (WGS) entry which is preliminary data.</text>
</comment>
<gene>
    <name evidence="4" type="ORF">JW744_01605</name>
</gene>
<accession>A0A939C678</accession>
<dbReference type="AlphaFoldDB" id="A0A939C678"/>
<evidence type="ECO:0000313" key="5">
    <source>
        <dbReference type="Proteomes" id="UP000809243"/>
    </source>
</evidence>
<dbReference type="PROSITE" id="PS51186">
    <property type="entry name" value="GNAT"/>
    <property type="match status" value="1"/>
</dbReference>
<reference evidence="4" key="1">
    <citation type="submission" date="2021-01" db="EMBL/GenBank/DDBJ databases">
        <title>Active Sulfur Cycling in an Early Earth Analoge.</title>
        <authorList>
            <person name="Hahn C.R."/>
            <person name="Youssef N.H."/>
            <person name="Elshahed M."/>
        </authorList>
    </citation>
    <scope>NUCLEOTIDE SEQUENCE</scope>
    <source>
        <strain evidence="4">Zod_Metabat.1151</strain>
    </source>
</reference>
<proteinExistence type="predicted"/>
<protein>
    <submittedName>
        <fullName evidence="4">GNAT family N-acetyltransferase</fullName>
    </submittedName>
</protein>
<evidence type="ECO:0000259" key="3">
    <source>
        <dbReference type="PROSITE" id="PS51731"/>
    </source>
</evidence>
<dbReference type="Proteomes" id="UP000809243">
    <property type="component" value="Unassembled WGS sequence"/>
</dbReference>
<evidence type="ECO:0000256" key="1">
    <source>
        <dbReference type="ARBA" id="ARBA00022679"/>
    </source>
</evidence>
<evidence type="ECO:0000313" key="4">
    <source>
        <dbReference type="EMBL" id="MBN2067143.1"/>
    </source>
</evidence>
<dbReference type="Pfam" id="PF04768">
    <property type="entry name" value="NAT"/>
    <property type="match status" value="1"/>
</dbReference>
<keyword evidence="1" id="KW-0808">Transferase</keyword>
<dbReference type="GO" id="GO:0003991">
    <property type="term" value="F:acetylglutamate kinase activity"/>
    <property type="evidence" value="ECO:0007669"/>
    <property type="project" value="TreeGrafter"/>
</dbReference>
<name>A0A939C678_9ARCH</name>
<dbReference type="Gene3D" id="3.40.630.30">
    <property type="match status" value="1"/>
</dbReference>
<organism evidence="4 5">
    <name type="scientific">Candidatus Iainarchaeum sp</name>
    <dbReference type="NCBI Taxonomy" id="3101447"/>
    <lineage>
        <taxon>Archaea</taxon>
        <taxon>Candidatus Iainarchaeota</taxon>
        <taxon>Candidatus Iainarchaeia</taxon>
        <taxon>Candidatus Iainarchaeales</taxon>
        <taxon>Candidatus Iainarchaeaceae</taxon>
        <taxon>Candidatus Iainarchaeum</taxon>
    </lineage>
</organism>